<dbReference type="SMART" id="SM00347">
    <property type="entry name" value="HTH_MARR"/>
    <property type="match status" value="1"/>
</dbReference>
<protein>
    <submittedName>
        <fullName evidence="5">Transcriptional regulator</fullName>
    </submittedName>
</protein>
<dbReference type="InterPro" id="IPR039422">
    <property type="entry name" value="MarR/SlyA-like"/>
</dbReference>
<dbReference type="PROSITE" id="PS50995">
    <property type="entry name" value="HTH_MARR_2"/>
    <property type="match status" value="1"/>
</dbReference>
<reference evidence="5 6" key="1">
    <citation type="submission" date="2014-03" db="EMBL/GenBank/DDBJ databases">
        <title>The draft genome sequence of Thalassospira mesophila JCM 18969.</title>
        <authorList>
            <person name="Lai Q."/>
            <person name="Shao Z."/>
        </authorList>
    </citation>
    <scope>NUCLEOTIDE SEQUENCE [LARGE SCALE GENOMIC DNA]</scope>
    <source>
        <strain evidence="5 6">JCM 18969</strain>
    </source>
</reference>
<dbReference type="GO" id="GO:0003677">
    <property type="term" value="F:DNA binding"/>
    <property type="evidence" value="ECO:0007669"/>
    <property type="project" value="UniProtKB-KW"/>
</dbReference>
<dbReference type="Proteomes" id="UP000193391">
    <property type="component" value="Unassembled WGS sequence"/>
</dbReference>
<organism evidence="5 6">
    <name type="scientific">Thalassospira mesophila</name>
    <dbReference type="NCBI Taxonomy" id="1293891"/>
    <lineage>
        <taxon>Bacteria</taxon>
        <taxon>Pseudomonadati</taxon>
        <taxon>Pseudomonadota</taxon>
        <taxon>Alphaproteobacteria</taxon>
        <taxon>Rhodospirillales</taxon>
        <taxon>Thalassospiraceae</taxon>
        <taxon>Thalassospira</taxon>
    </lineage>
</organism>
<dbReference type="GO" id="GO:0006950">
    <property type="term" value="P:response to stress"/>
    <property type="evidence" value="ECO:0007669"/>
    <property type="project" value="TreeGrafter"/>
</dbReference>
<keyword evidence="2" id="KW-0238">DNA-binding</keyword>
<dbReference type="EMBL" id="JFKA01000001">
    <property type="protein sequence ID" value="OSQ40979.1"/>
    <property type="molecule type" value="Genomic_DNA"/>
</dbReference>
<evidence type="ECO:0000256" key="2">
    <source>
        <dbReference type="ARBA" id="ARBA00023125"/>
    </source>
</evidence>
<dbReference type="PRINTS" id="PR00598">
    <property type="entry name" value="HTHMARR"/>
</dbReference>
<evidence type="ECO:0000256" key="1">
    <source>
        <dbReference type="ARBA" id="ARBA00023015"/>
    </source>
</evidence>
<name>A0A1Y2L829_9PROT</name>
<proteinExistence type="predicted"/>
<feature type="domain" description="HTH marR-type" evidence="4">
    <location>
        <begin position="1"/>
        <end position="131"/>
    </location>
</feature>
<evidence type="ECO:0000259" key="4">
    <source>
        <dbReference type="PROSITE" id="PS50995"/>
    </source>
</evidence>
<gene>
    <name evidence="5" type="ORF">TMES_02660</name>
</gene>
<dbReference type="AlphaFoldDB" id="A0A1Y2L829"/>
<dbReference type="PANTHER" id="PTHR33164:SF64">
    <property type="entry name" value="TRANSCRIPTIONAL REGULATOR SLYA"/>
    <property type="match status" value="1"/>
</dbReference>
<dbReference type="PANTHER" id="PTHR33164">
    <property type="entry name" value="TRANSCRIPTIONAL REGULATOR, MARR FAMILY"/>
    <property type="match status" value="1"/>
</dbReference>
<evidence type="ECO:0000313" key="6">
    <source>
        <dbReference type="Proteomes" id="UP000193391"/>
    </source>
</evidence>
<dbReference type="Gene3D" id="1.10.10.10">
    <property type="entry name" value="Winged helix-like DNA-binding domain superfamily/Winged helix DNA-binding domain"/>
    <property type="match status" value="1"/>
</dbReference>
<evidence type="ECO:0000313" key="5">
    <source>
        <dbReference type="EMBL" id="OSQ40979.1"/>
    </source>
</evidence>
<dbReference type="InterPro" id="IPR036390">
    <property type="entry name" value="WH_DNA-bd_sf"/>
</dbReference>
<dbReference type="Pfam" id="PF12802">
    <property type="entry name" value="MarR_2"/>
    <property type="match status" value="1"/>
</dbReference>
<dbReference type="GO" id="GO:0003700">
    <property type="term" value="F:DNA-binding transcription factor activity"/>
    <property type="evidence" value="ECO:0007669"/>
    <property type="project" value="InterPro"/>
</dbReference>
<dbReference type="SUPFAM" id="SSF46785">
    <property type="entry name" value="Winged helix' DNA-binding domain"/>
    <property type="match status" value="1"/>
</dbReference>
<dbReference type="InterPro" id="IPR036388">
    <property type="entry name" value="WH-like_DNA-bd_sf"/>
</dbReference>
<accession>A0A1Y2L829</accession>
<keyword evidence="6" id="KW-1185">Reference proteome</keyword>
<keyword evidence="1" id="KW-0805">Transcription regulation</keyword>
<keyword evidence="3" id="KW-0804">Transcription</keyword>
<dbReference type="InterPro" id="IPR000835">
    <property type="entry name" value="HTH_MarR-typ"/>
</dbReference>
<comment type="caution">
    <text evidence="5">The sequence shown here is derived from an EMBL/GenBank/DDBJ whole genome shotgun (WGS) entry which is preliminary data.</text>
</comment>
<evidence type="ECO:0000256" key="3">
    <source>
        <dbReference type="ARBA" id="ARBA00023163"/>
    </source>
</evidence>
<sequence length="146" mass="15992">MGSALINTARKWRREIDHALHAHGLSQSTALPLIVLHRRGGTVRQGAIAEEIGVEGPSLVRVIDALEADDMVRRVADPSDRRAKMVSLTQQGAAKATEIEQILARVRDRVTADIDDGDLETTLKVLKQLLAKLTCCEDKDPEHTKG</sequence>